<organism evidence="11 12">
    <name type="scientific">Candidatus Auribacter fodinae</name>
    <dbReference type="NCBI Taxonomy" id="2093366"/>
    <lineage>
        <taxon>Bacteria</taxon>
        <taxon>Pseudomonadati</taxon>
        <taxon>Candidatus Auribacterota</taxon>
        <taxon>Candidatus Auribacteria</taxon>
        <taxon>Candidatus Auribacterales</taxon>
        <taxon>Candidatus Auribacteraceae</taxon>
        <taxon>Candidatus Auribacter</taxon>
    </lineage>
</organism>
<dbReference type="GO" id="GO:0046872">
    <property type="term" value="F:metal ion binding"/>
    <property type="evidence" value="ECO:0007669"/>
    <property type="project" value="UniProtKB-KW"/>
</dbReference>
<dbReference type="EC" id="2.5.1.72" evidence="3 10"/>
<accession>A0A3A4RBZ1</accession>
<keyword evidence="9" id="KW-0411">Iron-sulfur</keyword>
<dbReference type="UniPathway" id="UPA00253">
    <property type="reaction ID" value="UER00327"/>
</dbReference>
<evidence type="ECO:0000256" key="10">
    <source>
        <dbReference type="NCBIfam" id="TIGR00550"/>
    </source>
</evidence>
<evidence type="ECO:0000256" key="9">
    <source>
        <dbReference type="ARBA" id="ARBA00023014"/>
    </source>
</evidence>
<gene>
    <name evidence="11" type="primary">nadA</name>
    <name evidence="11" type="ORF">C4541_04370</name>
</gene>
<keyword evidence="5" id="KW-0662">Pyridine nucleotide biosynthesis</keyword>
<dbReference type="NCBIfam" id="NF006883">
    <property type="entry name" value="PRK09375.2-4"/>
    <property type="match status" value="1"/>
</dbReference>
<dbReference type="Pfam" id="PF02445">
    <property type="entry name" value="NadA"/>
    <property type="match status" value="1"/>
</dbReference>
<reference evidence="11 12" key="1">
    <citation type="journal article" date="2017" name="ISME J.">
        <title>Energy and carbon metabolisms in a deep terrestrial subsurface fluid microbial community.</title>
        <authorList>
            <person name="Momper L."/>
            <person name="Jungbluth S.P."/>
            <person name="Lee M.D."/>
            <person name="Amend J.P."/>
        </authorList>
    </citation>
    <scope>NUCLEOTIDE SEQUENCE [LARGE SCALE GENOMIC DNA]</scope>
    <source>
        <strain evidence="11">SURF_26</strain>
    </source>
</reference>
<evidence type="ECO:0000256" key="6">
    <source>
        <dbReference type="ARBA" id="ARBA00022679"/>
    </source>
</evidence>
<comment type="caution">
    <text evidence="11">The sequence shown here is derived from an EMBL/GenBank/DDBJ whole genome shotgun (WGS) entry which is preliminary data.</text>
</comment>
<dbReference type="GO" id="GO:0051539">
    <property type="term" value="F:4 iron, 4 sulfur cluster binding"/>
    <property type="evidence" value="ECO:0007669"/>
    <property type="project" value="UniProtKB-KW"/>
</dbReference>
<dbReference type="GO" id="GO:0034628">
    <property type="term" value="P:'de novo' NAD+ biosynthetic process from L-aspartate"/>
    <property type="evidence" value="ECO:0007669"/>
    <property type="project" value="TreeGrafter"/>
</dbReference>
<evidence type="ECO:0000256" key="5">
    <source>
        <dbReference type="ARBA" id="ARBA00022642"/>
    </source>
</evidence>
<evidence type="ECO:0000256" key="3">
    <source>
        <dbReference type="ARBA" id="ARBA00012669"/>
    </source>
</evidence>
<dbReference type="InterPro" id="IPR036094">
    <property type="entry name" value="NadA_sf"/>
</dbReference>
<evidence type="ECO:0000256" key="8">
    <source>
        <dbReference type="ARBA" id="ARBA00023004"/>
    </source>
</evidence>
<keyword evidence="4" id="KW-0004">4Fe-4S</keyword>
<dbReference type="PANTHER" id="PTHR30573:SF0">
    <property type="entry name" value="QUINOLINATE SYNTHASE, CHLOROPLASTIC"/>
    <property type="match status" value="1"/>
</dbReference>
<evidence type="ECO:0000256" key="4">
    <source>
        <dbReference type="ARBA" id="ARBA00022485"/>
    </source>
</evidence>
<comment type="pathway">
    <text evidence="2">Cofactor biosynthesis; NAD(+) biosynthesis; quinolinate from iminoaspartate: step 1/1.</text>
</comment>
<evidence type="ECO:0000256" key="2">
    <source>
        <dbReference type="ARBA" id="ARBA00005065"/>
    </source>
</evidence>
<dbReference type="GO" id="GO:0005829">
    <property type="term" value="C:cytosol"/>
    <property type="evidence" value="ECO:0007669"/>
    <property type="project" value="TreeGrafter"/>
</dbReference>
<comment type="cofactor">
    <cofactor evidence="1">
        <name>[4Fe-4S] cluster</name>
        <dbReference type="ChEBI" id="CHEBI:49883"/>
    </cofactor>
</comment>
<name>A0A3A4RBZ1_9BACT</name>
<dbReference type="Proteomes" id="UP000266426">
    <property type="component" value="Unassembled WGS sequence"/>
</dbReference>
<dbReference type="SUPFAM" id="SSF142754">
    <property type="entry name" value="NadA-like"/>
    <property type="match status" value="1"/>
</dbReference>
<evidence type="ECO:0000313" key="12">
    <source>
        <dbReference type="Proteomes" id="UP000266426"/>
    </source>
</evidence>
<dbReference type="InterPro" id="IPR003473">
    <property type="entry name" value="NadA"/>
</dbReference>
<dbReference type="AlphaFoldDB" id="A0A3A4RBZ1"/>
<evidence type="ECO:0000256" key="1">
    <source>
        <dbReference type="ARBA" id="ARBA00001966"/>
    </source>
</evidence>
<evidence type="ECO:0000256" key="7">
    <source>
        <dbReference type="ARBA" id="ARBA00022723"/>
    </source>
</evidence>
<protein>
    <recommendedName>
        <fullName evidence="3 10">Quinolinate synthase</fullName>
        <ecNumber evidence="3 10">2.5.1.72</ecNumber>
    </recommendedName>
</protein>
<dbReference type="GO" id="GO:0008987">
    <property type="term" value="F:quinolinate synthetase A activity"/>
    <property type="evidence" value="ECO:0007669"/>
    <property type="project" value="UniProtKB-UniRule"/>
</dbReference>
<proteinExistence type="predicted"/>
<dbReference type="PANTHER" id="PTHR30573">
    <property type="entry name" value="QUINOLINATE SYNTHETASE A"/>
    <property type="match status" value="1"/>
</dbReference>
<keyword evidence="8" id="KW-0408">Iron</keyword>
<evidence type="ECO:0000313" key="11">
    <source>
        <dbReference type="EMBL" id="RJP60287.1"/>
    </source>
</evidence>
<keyword evidence="7" id="KW-0479">Metal-binding</keyword>
<keyword evidence="6" id="KW-0808">Transferase</keyword>
<dbReference type="EMBL" id="QZJZ01000031">
    <property type="protein sequence ID" value="RJP60287.1"/>
    <property type="molecule type" value="Genomic_DNA"/>
</dbReference>
<dbReference type="Gene3D" id="3.40.50.10800">
    <property type="entry name" value="NadA-like"/>
    <property type="match status" value="3"/>
</dbReference>
<sequence>MDLIMNNTDLSSFEEIKNIKKQYGEKLVILGHLYQRKEILDLSDYKGDSFALSKNAAEQKNAKHIIFAGVHFMAESAAILAQSGQIVQLPSMNAGCPMADMAELADVEHAWNMVTDALPGQTIIPITYMNSTADIKAFCGKHGGAVCTSSNAEKLFKWALKNGDKIFFFPDEYLGRNTSNALGIPRDKQFLWNPHKNEEYSAKDISSAQVFLWRGYCHVHRFFSEEHVKETRTAYPDAVIIAHPECREQVIANADYSGSTSFISKYVENAPKGSVIAIATEVTMVDRLAVEYPDKKIIPVTRSICPDMFQITLKNIKETLDNIGSRNVITVSDEIKKFGGMALRTMINVTMGN</sequence>
<dbReference type="NCBIfam" id="TIGR00550">
    <property type="entry name" value="nadA"/>
    <property type="match status" value="1"/>
</dbReference>